<protein>
    <submittedName>
        <fullName evidence="2">Uncharacterized protein</fullName>
    </submittedName>
</protein>
<feature type="region of interest" description="Disordered" evidence="1">
    <location>
        <begin position="54"/>
        <end position="93"/>
    </location>
</feature>
<name>A0AAF0V7F0_SOLVR</name>
<dbReference type="AlphaFoldDB" id="A0AAF0V7F0"/>
<sequence>MTRKVITQPSIWLCTFLRMSSGIFKILGFKKRRLCLDGDDDGDYDYAPAACLKRDGDDDGDYDYAPAASLEGDDDDRDYDYAPTANLEGDDDRDYNYAPAAWINSLKFFGGD</sequence>
<gene>
    <name evidence="2" type="ORF">MTR67_053335</name>
</gene>
<dbReference type="PANTHER" id="PTHR37077">
    <property type="match status" value="1"/>
</dbReference>
<dbReference type="PANTHER" id="PTHR37077:SF1">
    <property type="match status" value="1"/>
</dbReference>
<evidence type="ECO:0000313" key="2">
    <source>
        <dbReference type="EMBL" id="WMV59950.1"/>
    </source>
</evidence>
<evidence type="ECO:0000313" key="3">
    <source>
        <dbReference type="Proteomes" id="UP001234989"/>
    </source>
</evidence>
<dbReference type="Proteomes" id="UP001234989">
    <property type="component" value="Chromosome 12"/>
</dbReference>
<reference evidence="2" key="1">
    <citation type="submission" date="2023-08" db="EMBL/GenBank/DDBJ databases">
        <title>A de novo genome assembly of Solanum verrucosum Schlechtendal, a Mexican diploid species geographically isolated from the other diploid A-genome species in potato relatives.</title>
        <authorList>
            <person name="Hosaka K."/>
        </authorList>
    </citation>
    <scope>NUCLEOTIDE SEQUENCE</scope>
    <source>
        <tissue evidence="2">Young leaves</tissue>
    </source>
</reference>
<proteinExistence type="predicted"/>
<dbReference type="EMBL" id="CP133623">
    <property type="protein sequence ID" value="WMV59950.1"/>
    <property type="molecule type" value="Genomic_DNA"/>
</dbReference>
<accession>A0AAF0V7F0</accession>
<evidence type="ECO:0000256" key="1">
    <source>
        <dbReference type="SAM" id="MobiDB-lite"/>
    </source>
</evidence>
<organism evidence="2 3">
    <name type="scientific">Solanum verrucosum</name>
    <dbReference type="NCBI Taxonomy" id="315347"/>
    <lineage>
        <taxon>Eukaryota</taxon>
        <taxon>Viridiplantae</taxon>
        <taxon>Streptophyta</taxon>
        <taxon>Embryophyta</taxon>
        <taxon>Tracheophyta</taxon>
        <taxon>Spermatophyta</taxon>
        <taxon>Magnoliopsida</taxon>
        <taxon>eudicotyledons</taxon>
        <taxon>Gunneridae</taxon>
        <taxon>Pentapetalae</taxon>
        <taxon>asterids</taxon>
        <taxon>lamiids</taxon>
        <taxon>Solanales</taxon>
        <taxon>Solanaceae</taxon>
        <taxon>Solanoideae</taxon>
        <taxon>Solaneae</taxon>
        <taxon>Solanum</taxon>
    </lineage>
</organism>
<keyword evidence="3" id="KW-1185">Reference proteome</keyword>